<gene>
    <name evidence="1" type="ORF">H8706_05350</name>
</gene>
<dbReference type="AlphaFoldDB" id="A0A926ISD9"/>
<dbReference type="EMBL" id="JACRTE010000004">
    <property type="protein sequence ID" value="MBC8596294.1"/>
    <property type="molecule type" value="Genomic_DNA"/>
</dbReference>
<evidence type="ECO:0000313" key="2">
    <source>
        <dbReference type="Proteomes" id="UP000647416"/>
    </source>
</evidence>
<accession>A0A926ISD9</accession>
<comment type="caution">
    <text evidence="1">The sequence shown here is derived from an EMBL/GenBank/DDBJ whole genome shotgun (WGS) entry which is preliminary data.</text>
</comment>
<dbReference type="Proteomes" id="UP000647416">
    <property type="component" value="Unassembled WGS sequence"/>
</dbReference>
<organism evidence="1 2">
    <name type="scientific">Qingrenia yutianensis</name>
    <dbReference type="NCBI Taxonomy" id="2763676"/>
    <lineage>
        <taxon>Bacteria</taxon>
        <taxon>Bacillati</taxon>
        <taxon>Bacillota</taxon>
        <taxon>Clostridia</taxon>
        <taxon>Eubacteriales</taxon>
        <taxon>Oscillospiraceae</taxon>
        <taxon>Qingrenia</taxon>
    </lineage>
</organism>
<name>A0A926ISD9_9FIRM</name>
<reference evidence="1" key="1">
    <citation type="submission" date="2020-08" db="EMBL/GenBank/DDBJ databases">
        <title>Genome public.</title>
        <authorList>
            <person name="Liu C."/>
            <person name="Sun Q."/>
        </authorList>
    </citation>
    <scope>NUCLEOTIDE SEQUENCE</scope>
    <source>
        <strain evidence="1">NSJ-50</strain>
    </source>
</reference>
<protein>
    <submittedName>
        <fullName evidence="1">Uncharacterized protein</fullName>
    </submittedName>
</protein>
<evidence type="ECO:0000313" key="1">
    <source>
        <dbReference type="EMBL" id="MBC8596294.1"/>
    </source>
</evidence>
<sequence>MSFSVYIYCETLSLLKSTAFPSTEICGTPTIVSSADGAELISTGRSVSAANADDEPNTIAAKSTDDTNFFFITHFSF</sequence>
<proteinExistence type="predicted"/>
<dbReference type="RefSeq" id="WP_262431788.1">
    <property type="nucleotide sequence ID" value="NZ_JACRTE010000004.1"/>
</dbReference>
<keyword evidence="2" id="KW-1185">Reference proteome</keyword>